<protein>
    <submittedName>
        <fullName evidence="1">Uncharacterized protein</fullName>
    </submittedName>
</protein>
<dbReference type="AlphaFoldDB" id="A0A9P4UET2"/>
<evidence type="ECO:0000313" key="2">
    <source>
        <dbReference type="Proteomes" id="UP000799764"/>
    </source>
</evidence>
<proteinExistence type="predicted"/>
<sequence length="191" mass="20655">MTPPSVRAPTAIKAREGSSVFLARQPCSITALLADSLHSGALIQVLEAFVAPCCRQTSLWPCRRLERPAAPALRYRAGPIHVTLLSAGEAPAQPHLVLRQQQQRRRCTTPHLQCALARFSGLPAVGGTLQSGFSPWLPPNLANLDCATDSDADMQCGHISAMSIAHHYTCGGNHRQPHLGTHADHGELRRR</sequence>
<gene>
    <name evidence="1" type="ORF">P171DRAFT_188646</name>
</gene>
<comment type="caution">
    <text evidence="1">The sequence shown here is derived from an EMBL/GenBank/DDBJ whole genome shotgun (WGS) entry which is preliminary data.</text>
</comment>
<organism evidence="1 2">
    <name type="scientific">Karstenula rhodostoma CBS 690.94</name>
    <dbReference type="NCBI Taxonomy" id="1392251"/>
    <lineage>
        <taxon>Eukaryota</taxon>
        <taxon>Fungi</taxon>
        <taxon>Dikarya</taxon>
        <taxon>Ascomycota</taxon>
        <taxon>Pezizomycotina</taxon>
        <taxon>Dothideomycetes</taxon>
        <taxon>Pleosporomycetidae</taxon>
        <taxon>Pleosporales</taxon>
        <taxon>Massarineae</taxon>
        <taxon>Didymosphaeriaceae</taxon>
        <taxon>Karstenula</taxon>
    </lineage>
</organism>
<evidence type="ECO:0000313" key="1">
    <source>
        <dbReference type="EMBL" id="KAF2449254.1"/>
    </source>
</evidence>
<reference evidence="1" key="1">
    <citation type="journal article" date="2020" name="Stud. Mycol.">
        <title>101 Dothideomycetes genomes: a test case for predicting lifestyles and emergence of pathogens.</title>
        <authorList>
            <person name="Haridas S."/>
            <person name="Albert R."/>
            <person name="Binder M."/>
            <person name="Bloem J."/>
            <person name="Labutti K."/>
            <person name="Salamov A."/>
            <person name="Andreopoulos B."/>
            <person name="Baker S."/>
            <person name="Barry K."/>
            <person name="Bills G."/>
            <person name="Bluhm B."/>
            <person name="Cannon C."/>
            <person name="Castanera R."/>
            <person name="Culley D."/>
            <person name="Daum C."/>
            <person name="Ezra D."/>
            <person name="Gonzalez J."/>
            <person name="Henrissat B."/>
            <person name="Kuo A."/>
            <person name="Liang C."/>
            <person name="Lipzen A."/>
            <person name="Lutzoni F."/>
            <person name="Magnuson J."/>
            <person name="Mondo S."/>
            <person name="Nolan M."/>
            <person name="Ohm R."/>
            <person name="Pangilinan J."/>
            <person name="Park H.-J."/>
            <person name="Ramirez L."/>
            <person name="Alfaro M."/>
            <person name="Sun H."/>
            <person name="Tritt A."/>
            <person name="Yoshinaga Y."/>
            <person name="Zwiers L.-H."/>
            <person name="Turgeon B."/>
            <person name="Goodwin S."/>
            <person name="Spatafora J."/>
            <person name="Crous P."/>
            <person name="Grigoriev I."/>
        </authorList>
    </citation>
    <scope>NUCLEOTIDE SEQUENCE</scope>
    <source>
        <strain evidence="1">CBS 690.94</strain>
    </source>
</reference>
<dbReference type="EMBL" id="MU001494">
    <property type="protein sequence ID" value="KAF2449254.1"/>
    <property type="molecule type" value="Genomic_DNA"/>
</dbReference>
<dbReference type="Proteomes" id="UP000799764">
    <property type="component" value="Unassembled WGS sequence"/>
</dbReference>
<name>A0A9P4UET2_9PLEO</name>
<accession>A0A9P4UET2</accession>
<keyword evidence="2" id="KW-1185">Reference proteome</keyword>